<dbReference type="Proteomes" id="UP000054350">
    <property type="component" value="Unassembled WGS sequence"/>
</dbReference>
<keyword evidence="2" id="KW-1185">Reference proteome</keyword>
<dbReference type="EMBL" id="GG745332">
    <property type="protein sequence ID" value="KNE57834.1"/>
    <property type="molecule type" value="Genomic_DNA"/>
</dbReference>
<gene>
    <name evidence="1" type="ORF">AMAG_18351</name>
</gene>
<evidence type="ECO:0000313" key="1">
    <source>
        <dbReference type="EMBL" id="KNE57834.1"/>
    </source>
</evidence>
<protein>
    <submittedName>
        <fullName evidence="1">Uncharacterized protein</fullName>
    </submittedName>
</protein>
<organism evidence="1 2">
    <name type="scientific">Allomyces macrogynus (strain ATCC 38327)</name>
    <name type="common">Allomyces javanicus var. macrogynus</name>
    <dbReference type="NCBI Taxonomy" id="578462"/>
    <lineage>
        <taxon>Eukaryota</taxon>
        <taxon>Fungi</taxon>
        <taxon>Fungi incertae sedis</taxon>
        <taxon>Blastocladiomycota</taxon>
        <taxon>Blastocladiomycetes</taxon>
        <taxon>Blastocladiales</taxon>
        <taxon>Blastocladiaceae</taxon>
        <taxon>Allomyces</taxon>
    </lineage>
</organism>
<dbReference type="AlphaFoldDB" id="A0A0L0S640"/>
<accession>A0A0L0S640</accession>
<name>A0A0L0S640_ALLM3</name>
<dbReference type="VEuPathDB" id="FungiDB:AMAG_18351"/>
<proteinExistence type="predicted"/>
<evidence type="ECO:0000313" key="2">
    <source>
        <dbReference type="Proteomes" id="UP000054350"/>
    </source>
</evidence>
<dbReference type="OrthoDB" id="6357136at2759"/>
<sequence>MRVESLLGPWARGSRWLMSEAQFMLGAAVPSRSALEPEWAAFYDPNVVEEIVMGSTRRKLNAMRYRRRMHTTLDLILAECAARSAEYQAPVYLWPSGSGLAPGWWTRCSKRLCTSANLSRR</sequence>
<reference evidence="2" key="2">
    <citation type="submission" date="2009-11" db="EMBL/GenBank/DDBJ databases">
        <title>The Genome Sequence of Allomyces macrogynus strain ATCC 38327.</title>
        <authorList>
            <consortium name="The Broad Institute Genome Sequencing Platform"/>
            <person name="Russ C."/>
            <person name="Cuomo C."/>
            <person name="Shea T."/>
            <person name="Young S.K."/>
            <person name="Zeng Q."/>
            <person name="Koehrsen M."/>
            <person name="Haas B."/>
            <person name="Borodovsky M."/>
            <person name="Guigo R."/>
            <person name="Alvarado L."/>
            <person name="Berlin A."/>
            <person name="Borenstein D."/>
            <person name="Chen Z."/>
            <person name="Engels R."/>
            <person name="Freedman E."/>
            <person name="Gellesch M."/>
            <person name="Goldberg J."/>
            <person name="Griggs A."/>
            <person name="Gujja S."/>
            <person name="Heiman D."/>
            <person name="Hepburn T."/>
            <person name="Howarth C."/>
            <person name="Jen D."/>
            <person name="Larson L."/>
            <person name="Lewis B."/>
            <person name="Mehta T."/>
            <person name="Park D."/>
            <person name="Pearson M."/>
            <person name="Roberts A."/>
            <person name="Saif S."/>
            <person name="Shenoy N."/>
            <person name="Sisk P."/>
            <person name="Stolte C."/>
            <person name="Sykes S."/>
            <person name="Walk T."/>
            <person name="White J."/>
            <person name="Yandava C."/>
            <person name="Burger G."/>
            <person name="Gray M.W."/>
            <person name="Holland P.W.H."/>
            <person name="King N."/>
            <person name="Lang F.B.F."/>
            <person name="Roger A.J."/>
            <person name="Ruiz-Trillo I."/>
            <person name="Lander E."/>
            <person name="Nusbaum C."/>
        </authorList>
    </citation>
    <scope>NUCLEOTIDE SEQUENCE [LARGE SCALE GENOMIC DNA]</scope>
    <source>
        <strain evidence="2">ATCC 38327</strain>
    </source>
</reference>
<reference evidence="1 2" key="1">
    <citation type="submission" date="2009-11" db="EMBL/GenBank/DDBJ databases">
        <title>Annotation of Allomyces macrogynus ATCC 38327.</title>
        <authorList>
            <consortium name="The Broad Institute Genome Sequencing Platform"/>
            <person name="Russ C."/>
            <person name="Cuomo C."/>
            <person name="Burger G."/>
            <person name="Gray M.W."/>
            <person name="Holland P.W.H."/>
            <person name="King N."/>
            <person name="Lang F.B.F."/>
            <person name="Roger A.J."/>
            <person name="Ruiz-Trillo I."/>
            <person name="Young S.K."/>
            <person name="Zeng Q."/>
            <person name="Gargeya S."/>
            <person name="Fitzgerald M."/>
            <person name="Haas B."/>
            <person name="Abouelleil A."/>
            <person name="Alvarado L."/>
            <person name="Arachchi H.M."/>
            <person name="Berlin A."/>
            <person name="Chapman S.B."/>
            <person name="Gearin G."/>
            <person name="Goldberg J."/>
            <person name="Griggs A."/>
            <person name="Gujja S."/>
            <person name="Hansen M."/>
            <person name="Heiman D."/>
            <person name="Howarth C."/>
            <person name="Larimer J."/>
            <person name="Lui A."/>
            <person name="MacDonald P.J.P."/>
            <person name="McCowen C."/>
            <person name="Montmayeur A."/>
            <person name="Murphy C."/>
            <person name="Neiman D."/>
            <person name="Pearson M."/>
            <person name="Priest M."/>
            <person name="Roberts A."/>
            <person name="Saif S."/>
            <person name="Shea T."/>
            <person name="Sisk P."/>
            <person name="Stolte C."/>
            <person name="Sykes S."/>
            <person name="Wortman J."/>
            <person name="Nusbaum C."/>
            <person name="Birren B."/>
        </authorList>
    </citation>
    <scope>NUCLEOTIDE SEQUENCE [LARGE SCALE GENOMIC DNA]</scope>
    <source>
        <strain evidence="1 2">ATCC 38327</strain>
    </source>
</reference>